<dbReference type="Gene3D" id="3.90.220.20">
    <property type="entry name" value="DNA methylase specificity domains"/>
    <property type="match status" value="2"/>
</dbReference>
<sequence length="403" mass="46795">MKNKKVNLNDICFFQEGPGVRKYQYCTKGVKLINVSNLVNGEVDLSNSNRYISQEEAYGRYKHFLIDEGDLIIASSGIKVEYLDKKVAFIKKENLPLCMNTSTIRFKVKNKNELDILYLSYFLKSKNFKNQISKLITGSAQLNFGGSHLKKINLFLPELNVQKKVSTLLLLIDNTIKNMQRKISILEQLTKSLFTRMFGDIKTNDKNWKIKKFHKIISILTDYHANGSYKILKDNVELLDFKEYALMIRTTDLENNNFIQGVKYINEKAYNFLKKTKIFGGELIINKIGSAGNVYLMPYLNIPVSLGMNQFMIRLKKNYSNIFYYKLLTTEYYTNVIKSNVQGAVTKTITKEAIKNIDIIIPPIELQNKFAERIEKIEKLKFTIWKIILKVYKILKKKGVENN</sequence>
<dbReference type="InterPro" id="IPR044946">
    <property type="entry name" value="Restrct_endonuc_typeI_TRD_sf"/>
</dbReference>
<comment type="similarity">
    <text evidence="1">Belongs to the type-I restriction system S methylase family.</text>
</comment>
<dbReference type="InterPro" id="IPR052021">
    <property type="entry name" value="Type-I_RS_S_subunit"/>
</dbReference>
<dbReference type="AlphaFoldDB" id="A0A2C6CBX0"/>
<feature type="domain" description="Type I restriction modification DNA specificity" evidence="4">
    <location>
        <begin position="234"/>
        <end position="384"/>
    </location>
</feature>
<dbReference type="EMBL" id="NIRQ01000001">
    <property type="protein sequence ID" value="PHI13562.1"/>
    <property type="molecule type" value="Genomic_DNA"/>
</dbReference>
<dbReference type="RefSeq" id="WP_098994671.1">
    <property type="nucleotide sequence ID" value="NZ_CP084159.1"/>
</dbReference>
<name>A0A2C6CBX0_FUSNP</name>
<evidence type="ECO:0000313" key="6">
    <source>
        <dbReference type="Proteomes" id="UP000221852"/>
    </source>
</evidence>
<dbReference type="GO" id="GO:0004519">
    <property type="term" value="F:endonuclease activity"/>
    <property type="evidence" value="ECO:0007669"/>
    <property type="project" value="UniProtKB-KW"/>
</dbReference>
<proteinExistence type="inferred from homology"/>
<dbReference type="PANTHER" id="PTHR30408:SF12">
    <property type="entry name" value="TYPE I RESTRICTION ENZYME MJAVIII SPECIFICITY SUBUNIT"/>
    <property type="match status" value="1"/>
</dbReference>
<organism evidence="5 6">
    <name type="scientific">Fusobacterium nucleatum subsp. polymorphum</name>
    <name type="common">Fusobacterium polymorphum</name>
    <dbReference type="NCBI Taxonomy" id="76857"/>
    <lineage>
        <taxon>Bacteria</taxon>
        <taxon>Fusobacteriati</taxon>
        <taxon>Fusobacteriota</taxon>
        <taxon>Fusobacteriia</taxon>
        <taxon>Fusobacteriales</taxon>
        <taxon>Fusobacteriaceae</taxon>
        <taxon>Fusobacterium</taxon>
    </lineage>
</organism>
<keyword evidence="5" id="KW-0540">Nuclease</keyword>
<feature type="domain" description="Type I restriction modification DNA specificity" evidence="4">
    <location>
        <begin position="4"/>
        <end position="187"/>
    </location>
</feature>
<evidence type="ECO:0000256" key="3">
    <source>
        <dbReference type="ARBA" id="ARBA00023125"/>
    </source>
</evidence>
<comment type="caution">
    <text evidence="5">The sequence shown here is derived from an EMBL/GenBank/DDBJ whole genome shotgun (WGS) entry which is preliminary data.</text>
</comment>
<evidence type="ECO:0000313" key="5">
    <source>
        <dbReference type="EMBL" id="PHI13562.1"/>
    </source>
</evidence>
<dbReference type="GO" id="GO:0009307">
    <property type="term" value="P:DNA restriction-modification system"/>
    <property type="evidence" value="ECO:0007669"/>
    <property type="project" value="UniProtKB-KW"/>
</dbReference>
<evidence type="ECO:0000259" key="4">
    <source>
        <dbReference type="Pfam" id="PF01420"/>
    </source>
</evidence>
<evidence type="ECO:0000256" key="1">
    <source>
        <dbReference type="ARBA" id="ARBA00010923"/>
    </source>
</evidence>
<protein>
    <submittedName>
        <fullName evidence="5">Restriction endonuclease</fullName>
    </submittedName>
</protein>
<dbReference type="Pfam" id="PF01420">
    <property type="entry name" value="Methylase_S"/>
    <property type="match status" value="2"/>
</dbReference>
<reference evidence="5 6" key="1">
    <citation type="submission" date="2017-06" db="EMBL/GenBank/DDBJ databases">
        <title>Draft genome sequence of Fusobacterium nucleatum subsp. polymorphum KCOM 1330 (=ChDC F330).</title>
        <authorList>
            <person name="Kook J.-K."/>
            <person name="Park S.-N."/>
            <person name="Lim Y.K."/>
            <person name="Roh H."/>
        </authorList>
    </citation>
    <scope>NUCLEOTIDE SEQUENCE [LARGE SCALE GENOMIC DNA]</scope>
    <source>
        <strain evidence="6">KCOM 1330 (ChDC F330)</strain>
    </source>
</reference>
<evidence type="ECO:0000256" key="2">
    <source>
        <dbReference type="ARBA" id="ARBA00022747"/>
    </source>
</evidence>
<keyword evidence="5" id="KW-0255">Endonuclease</keyword>
<dbReference type="Proteomes" id="UP000221852">
    <property type="component" value="Unassembled WGS sequence"/>
</dbReference>
<keyword evidence="2" id="KW-0680">Restriction system</keyword>
<keyword evidence="5" id="KW-0378">Hydrolase</keyword>
<dbReference type="SUPFAM" id="SSF116734">
    <property type="entry name" value="DNA methylase specificity domain"/>
    <property type="match status" value="2"/>
</dbReference>
<dbReference type="PANTHER" id="PTHR30408">
    <property type="entry name" value="TYPE-1 RESTRICTION ENZYME ECOKI SPECIFICITY PROTEIN"/>
    <property type="match status" value="1"/>
</dbReference>
<gene>
    <name evidence="5" type="ORF">CBG59_07645</name>
</gene>
<dbReference type="GO" id="GO:0003677">
    <property type="term" value="F:DNA binding"/>
    <property type="evidence" value="ECO:0007669"/>
    <property type="project" value="UniProtKB-KW"/>
</dbReference>
<dbReference type="InterPro" id="IPR000055">
    <property type="entry name" value="Restrct_endonuc_typeI_TRD"/>
</dbReference>
<keyword evidence="3" id="KW-0238">DNA-binding</keyword>
<accession>A0A2C6CBX0</accession>